<evidence type="ECO:0000256" key="7">
    <source>
        <dbReference type="ARBA" id="ARBA00023286"/>
    </source>
</evidence>
<dbReference type="PROSITE" id="PS50042">
    <property type="entry name" value="CNMP_BINDING_3"/>
    <property type="match status" value="1"/>
</dbReference>
<feature type="region of interest" description="Disordered" evidence="10">
    <location>
        <begin position="659"/>
        <end position="678"/>
    </location>
</feature>
<evidence type="ECO:0000256" key="4">
    <source>
        <dbReference type="ARBA" id="ARBA00022989"/>
    </source>
</evidence>
<dbReference type="Gene3D" id="1.10.287.630">
    <property type="entry name" value="Helix hairpin bin"/>
    <property type="match status" value="1"/>
</dbReference>
<dbReference type="SUPFAM" id="SSF81324">
    <property type="entry name" value="Voltage-gated potassium channels"/>
    <property type="match status" value="1"/>
</dbReference>
<feature type="region of interest" description="Disordered" evidence="10">
    <location>
        <begin position="105"/>
        <end position="140"/>
    </location>
</feature>
<keyword evidence="8" id="KW-0407">Ion channel</keyword>
<dbReference type="GO" id="GO:0016020">
    <property type="term" value="C:membrane"/>
    <property type="evidence" value="ECO:0007669"/>
    <property type="project" value="UniProtKB-SubCell"/>
</dbReference>
<keyword evidence="3 11" id="KW-0812">Transmembrane</keyword>
<gene>
    <name evidence="13" type="ORF">P5673_019332</name>
</gene>
<evidence type="ECO:0000259" key="12">
    <source>
        <dbReference type="PROSITE" id="PS50042"/>
    </source>
</evidence>
<dbReference type="Pfam" id="PF00027">
    <property type="entry name" value="cNMP_binding"/>
    <property type="match status" value="1"/>
</dbReference>
<dbReference type="Gene3D" id="2.60.120.10">
    <property type="entry name" value="Jelly Rolls"/>
    <property type="match status" value="1"/>
</dbReference>
<feature type="domain" description="Cyclic nucleotide-binding" evidence="12">
    <location>
        <begin position="494"/>
        <end position="591"/>
    </location>
</feature>
<feature type="transmembrane region" description="Helical" evidence="11">
    <location>
        <begin position="180"/>
        <end position="206"/>
    </location>
</feature>
<dbReference type="PANTHER" id="PTHR45638:SF7">
    <property type="entry name" value="CYCLIC NUCLEOTIDE-GATED ION CHANNEL-LIKE, ISOFORM E"/>
    <property type="match status" value="1"/>
</dbReference>
<keyword evidence="9" id="KW-0175">Coiled coil</keyword>
<sequence length="798" mass="91325">MERAVRFDNHEDSEDEQKNPIKLQQRRNETSPVAKETCKTRKNGGNSKDDGAESFGRWRTVSNHIRNAVSLKNSVRPSRLQRRRSTWKSAGVTVDPFLQKFSTRENRKISPQRSKRFRAGKKSSSVNNAEPKAKSSAQTSATIETIEKELDSEVTVASVYEYDHLVHWKDKTIVFDPDGLLIYVWFYFVVFAIRYNLWTLIVRIAFPEAQSGWLKTTWFVFDYFCDAIYLLDIVIGARTGFLEEGILVTETKRVSRRYIFSVEFLADTASLIPFDFLYAVFGPIPLLRVNRLIRAYKSFQIKSAMESQANSPTFLRVFFLMHLMFLIIHWNACFYFMVSRFEGFGTNEWVYQGNGSLYQQYLQSFYWSTLTLTTIGDLPQPTTNLEYVYTTLCYLTGVFMFATIVGNAGSIIVNRNAVRMDFEKQRDNTKRYMKKHNVPKDLQRRVVMWYDYSWARGRMSTGGGDLNSLTLLPSKLKTEIALHVNLDTLKKVTFLQKCQPEFLHQLVLKMQLRIFTPGDLVCRKGEVAREMYVIINGKIEVIGDQGQVLKLLSGGDFFGEIGILSLSEGQNRRTADVRTVGYMECFVLSKEDVLAAIRDYPEAQAVLAQYGKKRLERQNSALDPRLVDIDDTDRAISPDCNSTTNKTLKRKRSLLHGLSPRNELGMDTTTKGPSSGHCKPSALSFIGQNFHPPGRSALLNPIAPKRRKGRRLSGASDATMMQSTLTNNKDGSEDCGICDELKANTFDDSFIEAFNYLKKACEEKMKRKLGECKNRIKELESDNFIKEQTIEQLQNQSE</sequence>
<feature type="coiled-coil region" evidence="9">
    <location>
        <begin position="762"/>
        <end position="796"/>
    </location>
</feature>
<evidence type="ECO:0000256" key="9">
    <source>
        <dbReference type="SAM" id="Coils"/>
    </source>
</evidence>
<dbReference type="GO" id="GO:0005221">
    <property type="term" value="F:intracellularly cyclic nucleotide-activated monoatomic cation channel activity"/>
    <property type="evidence" value="ECO:0007669"/>
    <property type="project" value="InterPro"/>
</dbReference>
<dbReference type="InterPro" id="IPR018488">
    <property type="entry name" value="cNMP-bd_CS"/>
</dbReference>
<dbReference type="Pfam" id="PF00520">
    <property type="entry name" value="Ion_trans"/>
    <property type="match status" value="1"/>
</dbReference>
<dbReference type="Gene3D" id="1.10.287.70">
    <property type="match status" value="1"/>
</dbReference>
<reference evidence="13" key="2">
    <citation type="journal article" date="2023" name="Science">
        <title>Genomic signatures of disease resistance in endangered staghorn corals.</title>
        <authorList>
            <person name="Vollmer S.V."/>
            <person name="Selwyn J.D."/>
            <person name="Despard B.A."/>
            <person name="Roesel C.L."/>
        </authorList>
    </citation>
    <scope>NUCLEOTIDE SEQUENCE</scope>
    <source>
        <strain evidence="13">K2</strain>
    </source>
</reference>
<keyword evidence="14" id="KW-1185">Reference proteome</keyword>
<evidence type="ECO:0000256" key="10">
    <source>
        <dbReference type="SAM" id="MobiDB-lite"/>
    </source>
</evidence>
<dbReference type="PANTHER" id="PTHR45638">
    <property type="entry name" value="CYCLIC NUCLEOTIDE-GATED CATION CHANNEL SUBUNIT A"/>
    <property type="match status" value="1"/>
</dbReference>
<protein>
    <submittedName>
        <fullName evidence="13">Cyclic nucleotide-gated cation channel alpha-3</fullName>
    </submittedName>
</protein>
<evidence type="ECO:0000256" key="1">
    <source>
        <dbReference type="ARBA" id="ARBA00004141"/>
    </source>
</evidence>
<feature type="transmembrane region" description="Helical" evidence="11">
    <location>
        <begin position="387"/>
        <end position="413"/>
    </location>
</feature>
<name>A0AAD9V1V0_ACRCE</name>
<dbReference type="SMART" id="SM00100">
    <property type="entry name" value="cNMP"/>
    <property type="match status" value="1"/>
</dbReference>
<keyword evidence="2" id="KW-0813">Transport</keyword>
<dbReference type="InterPro" id="IPR018490">
    <property type="entry name" value="cNMP-bd_dom_sf"/>
</dbReference>
<dbReference type="FunFam" id="1.10.287.630:FF:000001">
    <property type="entry name" value="Cyclic nucleotide-gated channel alpha 3"/>
    <property type="match status" value="1"/>
</dbReference>
<dbReference type="AlphaFoldDB" id="A0AAD9V1V0"/>
<dbReference type="Proteomes" id="UP001249851">
    <property type="component" value="Unassembled WGS sequence"/>
</dbReference>
<proteinExistence type="predicted"/>
<dbReference type="GO" id="GO:0044877">
    <property type="term" value="F:protein-containing complex binding"/>
    <property type="evidence" value="ECO:0007669"/>
    <property type="project" value="TreeGrafter"/>
</dbReference>
<keyword evidence="6 11" id="KW-0472">Membrane</keyword>
<dbReference type="SUPFAM" id="SSF51206">
    <property type="entry name" value="cAMP-binding domain-like"/>
    <property type="match status" value="1"/>
</dbReference>
<dbReference type="CDD" id="cd00038">
    <property type="entry name" value="CAP_ED"/>
    <property type="match status" value="1"/>
</dbReference>
<reference evidence="13" key="1">
    <citation type="journal article" date="2023" name="G3 (Bethesda)">
        <title>Whole genome assembly and annotation of the endangered Caribbean coral Acropora cervicornis.</title>
        <authorList>
            <person name="Selwyn J.D."/>
            <person name="Vollmer S.V."/>
        </authorList>
    </citation>
    <scope>NUCLEOTIDE SEQUENCE</scope>
    <source>
        <strain evidence="13">K2</strain>
    </source>
</reference>
<keyword evidence="5" id="KW-0406">Ion transport</keyword>
<evidence type="ECO:0000256" key="11">
    <source>
        <dbReference type="SAM" id="Phobius"/>
    </source>
</evidence>
<dbReference type="PROSITE" id="PS00889">
    <property type="entry name" value="CNMP_BINDING_2"/>
    <property type="match status" value="1"/>
</dbReference>
<feature type="compositionally biased region" description="Basic and acidic residues" evidence="10">
    <location>
        <begin position="1"/>
        <end position="10"/>
    </location>
</feature>
<comment type="caution">
    <text evidence="13">The sequence shown here is derived from an EMBL/GenBank/DDBJ whole genome shotgun (WGS) entry which is preliminary data.</text>
</comment>
<evidence type="ECO:0000313" key="13">
    <source>
        <dbReference type="EMBL" id="KAK2558214.1"/>
    </source>
</evidence>
<feature type="non-terminal residue" evidence="13">
    <location>
        <position position="798"/>
    </location>
</feature>
<keyword evidence="4 11" id="KW-1133">Transmembrane helix</keyword>
<dbReference type="InterPro" id="IPR005821">
    <property type="entry name" value="Ion_trans_dom"/>
</dbReference>
<dbReference type="PROSITE" id="PS00888">
    <property type="entry name" value="CNMP_BINDING_1"/>
    <property type="match status" value="1"/>
</dbReference>
<evidence type="ECO:0000256" key="3">
    <source>
        <dbReference type="ARBA" id="ARBA00022692"/>
    </source>
</evidence>
<dbReference type="EMBL" id="JARQWQ010000045">
    <property type="protein sequence ID" value="KAK2558214.1"/>
    <property type="molecule type" value="Genomic_DNA"/>
</dbReference>
<feature type="transmembrane region" description="Helical" evidence="11">
    <location>
        <begin position="314"/>
        <end position="338"/>
    </location>
</feature>
<dbReference type="InterPro" id="IPR014710">
    <property type="entry name" value="RmlC-like_jellyroll"/>
</dbReference>
<organism evidence="13 14">
    <name type="scientific">Acropora cervicornis</name>
    <name type="common">Staghorn coral</name>
    <dbReference type="NCBI Taxonomy" id="6130"/>
    <lineage>
        <taxon>Eukaryota</taxon>
        <taxon>Metazoa</taxon>
        <taxon>Cnidaria</taxon>
        <taxon>Anthozoa</taxon>
        <taxon>Hexacorallia</taxon>
        <taxon>Scleractinia</taxon>
        <taxon>Astrocoeniina</taxon>
        <taxon>Acroporidae</taxon>
        <taxon>Acropora</taxon>
    </lineage>
</organism>
<accession>A0AAD9V1V0</accession>
<evidence type="ECO:0000256" key="2">
    <source>
        <dbReference type="ARBA" id="ARBA00022448"/>
    </source>
</evidence>
<dbReference type="InterPro" id="IPR000595">
    <property type="entry name" value="cNMP-bd_dom"/>
</dbReference>
<feature type="transmembrane region" description="Helical" evidence="11">
    <location>
        <begin position="218"/>
        <end position="237"/>
    </location>
</feature>
<evidence type="ECO:0000313" key="14">
    <source>
        <dbReference type="Proteomes" id="UP001249851"/>
    </source>
</evidence>
<evidence type="ECO:0000256" key="8">
    <source>
        <dbReference type="ARBA" id="ARBA00023303"/>
    </source>
</evidence>
<evidence type="ECO:0000256" key="6">
    <source>
        <dbReference type="ARBA" id="ARBA00023136"/>
    </source>
</evidence>
<feature type="region of interest" description="Disordered" evidence="10">
    <location>
        <begin position="1"/>
        <end position="55"/>
    </location>
</feature>
<dbReference type="InterPro" id="IPR050866">
    <property type="entry name" value="CNG_cation_channel"/>
</dbReference>
<dbReference type="FunFam" id="1.10.287.70:FF:000072">
    <property type="entry name" value="Cyclic nucleotide gated channel beta 3"/>
    <property type="match status" value="1"/>
</dbReference>
<evidence type="ECO:0000256" key="5">
    <source>
        <dbReference type="ARBA" id="ARBA00023065"/>
    </source>
</evidence>
<comment type="subcellular location">
    <subcellularLocation>
        <location evidence="1">Membrane</location>
        <topology evidence="1">Multi-pass membrane protein</topology>
    </subcellularLocation>
</comment>
<keyword evidence="7" id="KW-1071">Ligand-gated ion channel</keyword>